<protein>
    <recommendedName>
        <fullName evidence="9">Sulfatase N-terminal domain-containing protein</fullName>
    </recommendedName>
</protein>
<keyword evidence="6" id="KW-0325">Glycoprotein</keyword>
<dbReference type="GO" id="GO:0008484">
    <property type="term" value="F:sulfuric ester hydrolase activity"/>
    <property type="evidence" value="ECO:0007669"/>
    <property type="project" value="InterPro"/>
</dbReference>
<proteinExistence type="inferred from homology"/>
<comment type="cofactor">
    <cofactor evidence="1">
        <name>Ca(2+)</name>
        <dbReference type="ChEBI" id="CHEBI:29108"/>
    </cofactor>
</comment>
<dbReference type="Gene3D" id="3.30.1120.10">
    <property type="match status" value="1"/>
</dbReference>
<keyword evidence="3" id="KW-0479">Metal-binding</keyword>
<dbReference type="InterPro" id="IPR017850">
    <property type="entry name" value="Alkaline_phosphatase_core_sf"/>
</dbReference>
<dbReference type="PANTHER" id="PTHR10342:SF273">
    <property type="entry name" value="RE14504P"/>
    <property type="match status" value="1"/>
</dbReference>
<evidence type="ECO:0000256" key="3">
    <source>
        <dbReference type="ARBA" id="ARBA00022723"/>
    </source>
</evidence>
<feature type="signal peptide" evidence="8">
    <location>
        <begin position="1"/>
        <end position="23"/>
    </location>
</feature>
<dbReference type="InterPro" id="IPR000917">
    <property type="entry name" value="Sulfatase_N"/>
</dbReference>
<comment type="similarity">
    <text evidence="2">Belongs to the sulfatase family.</text>
</comment>
<evidence type="ECO:0000256" key="6">
    <source>
        <dbReference type="ARBA" id="ARBA00023180"/>
    </source>
</evidence>
<dbReference type="EMBL" id="JBAMIC010000019">
    <property type="protein sequence ID" value="KAK7094207.1"/>
    <property type="molecule type" value="Genomic_DNA"/>
</dbReference>
<reference evidence="10 11" key="1">
    <citation type="submission" date="2024-02" db="EMBL/GenBank/DDBJ databases">
        <title>Chromosome-scale genome assembly of the rough periwinkle Littorina saxatilis.</title>
        <authorList>
            <person name="De Jode A."/>
            <person name="Faria R."/>
            <person name="Formenti G."/>
            <person name="Sims Y."/>
            <person name="Smith T.P."/>
            <person name="Tracey A."/>
            <person name="Wood J.M.D."/>
            <person name="Zagrodzka Z.B."/>
            <person name="Johannesson K."/>
            <person name="Butlin R.K."/>
            <person name="Leder E.H."/>
        </authorList>
    </citation>
    <scope>NUCLEOTIDE SEQUENCE [LARGE SCALE GENOMIC DNA]</scope>
    <source>
        <strain evidence="10">Snail1</strain>
        <tissue evidence="10">Muscle</tissue>
    </source>
</reference>
<dbReference type="PROSITE" id="PS00149">
    <property type="entry name" value="SULFATASE_2"/>
    <property type="match status" value="1"/>
</dbReference>
<sequence>MMQTTLSFLCVLLPACVVVVVDAKPPHIVFIVADDLGWNDVGFNNPDIISPNINAMAQRGIILNQSYVQPACTPSRNAFMSGYYPFRSGLQHGAILPQQAACAPTNRTFLPQELKKLGYATHAVGKWHLGFCNWNCTPTYRGFDSFYGYYNGQEDYYNYTIFGGFDFRDNKDVATDQTGNYSTFVYQERVRQIISAHDPTTPLFLYLPLQSVHVPLEVPAVYANMYPNLKTDGRRIFSGQVTAMDDVIGNLTSFIKQKGMYNDTLFVFTADNGGWTEFYGNNYPLRGGKVTVWEGGTRAAAFLHGWGLPKTGIRYDGMMHAVDWFPTIVSAAGGEVKNKDIDGMSMWDAITSLGPSPRNEFIYNLDDTILPIEGHAAIRQGDYKLVKGFPGVFSGWYLPDQEYDGHADQRERDRHLSGELGPSRLYNLKDDPTEHSDLADHMPDLVKTLEDRISVYMKQYIKPNFPADDPDSNPDKYGGVWTPGWC</sequence>
<feature type="compositionally biased region" description="Basic and acidic residues" evidence="7">
    <location>
        <begin position="407"/>
        <end position="417"/>
    </location>
</feature>
<dbReference type="Gene3D" id="3.40.720.10">
    <property type="entry name" value="Alkaline Phosphatase, subunit A"/>
    <property type="match status" value="1"/>
</dbReference>
<dbReference type="PANTHER" id="PTHR10342">
    <property type="entry name" value="ARYLSULFATASE"/>
    <property type="match status" value="1"/>
</dbReference>
<gene>
    <name evidence="10" type="ORF">V1264_007860</name>
</gene>
<evidence type="ECO:0000256" key="8">
    <source>
        <dbReference type="SAM" id="SignalP"/>
    </source>
</evidence>
<feature type="compositionally biased region" description="Basic and acidic residues" evidence="7">
    <location>
        <begin position="427"/>
        <end position="439"/>
    </location>
</feature>
<dbReference type="GO" id="GO:0046872">
    <property type="term" value="F:metal ion binding"/>
    <property type="evidence" value="ECO:0007669"/>
    <property type="project" value="UniProtKB-KW"/>
</dbReference>
<evidence type="ECO:0000313" key="10">
    <source>
        <dbReference type="EMBL" id="KAK7094207.1"/>
    </source>
</evidence>
<evidence type="ECO:0000256" key="5">
    <source>
        <dbReference type="ARBA" id="ARBA00022837"/>
    </source>
</evidence>
<accession>A0AAN9AW35</accession>
<evidence type="ECO:0000256" key="4">
    <source>
        <dbReference type="ARBA" id="ARBA00022801"/>
    </source>
</evidence>
<evidence type="ECO:0000256" key="1">
    <source>
        <dbReference type="ARBA" id="ARBA00001913"/>
    </source>
</evidence>
<feature type="region of interest" description="Disordered" evidence="7">
    <location>
        <begin position="464"/>
        <end position="486"/>
    </location>
</feature>
<keyword evidence="8" id="KW-0732">Signal</keyword>
<evidence type="ECO:0000256" key="2">
    <source>
        <dbReference type="ARBA" id="ARBA00008779"/>
    </source>
</evidence>
<keyword evidence="5" id="KW-0106">Calcium</keyword>
<dbReference type="Pfam" id="PF00884">
    <property type="entry name" value="Sulfatase"/>
    <property type="match status" value="1"/>
</dbReference>
<dbReference type="Proteomes" id="UP001374579">
    <property type="component" value="Unassembled WGS sequence"/>
</dbReference>
<dbReference type="CDD" id="cd16029">
    <property type="entry name" value="4-S"/>
    <property type="match status" value="1"/>
</dbReference>
<dbReference type="SUPFAM" id="SSF53649">
    <property type="entry name" value="Alkaline phosphatase-like"/>
    <property type="match status" value="1"/>
</dbReference>
<name>A0AAN9AW35_9CAEN</name>
<comment type="caution">
    <text evidence="10">The sequence shown here is derived from an EMBL/GenBank/DDBJ whole genome shotgun (WGS) entry which is preliminary data.</text>
</comment>
<feature type="domain" description="Sulfatase N-terminal" evidence="9">
    <location>
        <begin position="26"/>
        <end position="333"/>
    </location>
</feature>
<feature type="region of interest" description="Disordered" evidence="7">
    <location>
        <begin position="407"/>
        <end position="439"/>
    </location>
</feature>
<dbReference type="AlphaFoldDB" id="A0AAN9AW35"/>
<evidence type="ECO:0000256" key="7">
    <source>
        <dbReference type="SAM" id="MobiDB-lite"/>
    </source>
</evidence>
<evidence type="ECO:0000259" key="9">
    <source>
        <dbReference type="Pfam" id="PF00884"/>
    </source>
</evidence>
<keyword evidence="11" id="KW-1185">Reference proteome</keyword>
<dbReference type="InterPro" id="IPR024607">
    <property type="entry name" value="Sulfatase_CS"/>
</dbReference>
<dbReference type="InterPro" id="IPR047115">
    <property type="entry name" value="ARSB"/>
</dbReference>
<organism evidence="10 11">
    <name type="scientific">Littorina saxatilis</name>
    <dbReference type="NCBI Taxonomy" id="31220"/>
    <lineage>
        <taxon>Eukaryota</taxon>
        <taxon>Metazoa</taxon>
        <taxon>Spiralia</taxon>
        <taxon>Lophotrochozoa</taxon>
        <taxon>Mollusca</taxon>
        <taxon>Gastropoda</taxon>
        <taxon>Caenogastropoda</taxon>
        <taxon>Littorinimorpha</taxon>
        <taxon>Littorinoidea</taxon>
        <taxon>Littorinidae</taxon>
        <taxon>Littorina</taxon>
    </lineage>
</organism>
<feature type="chain" id="PRO_5043054889" description="Sulfatase N-terminal domain-containing protein" evidence="8">
    <location>
        <begin position="24"/>
        <end position="486"/>
    </location>
</feature>
<evidence type="ECO:0000313" key="11">
    <source>
        <dbReference type="Proteomes" id="UP001374579"/>
    </source>
</evidence>
<keyword evidence="4" id="KW-0378">Hydrolase</keyword>